<comment type="caution">
    <text evidence="3">The sequence shown here is derived from an EMBL/GenBank/DDBJ whole genome shotgun (WGS) entry which is preliminary data.</text>
</comment>
<dbReference type="InterPro" id="IPR023210">
    <property type="entry name" value="NADP_OxRdtase_dom"/>
</dbReference>
<dbReference type="PRINTS" id="PR00069">
    <property type="entry name" value="ALDKETRDTASE"/>
</dbReference>
<dbReference type="EC" id="1.1.1.-" evidence="3"/>
<feature type="region of interest" description="Disordered" evidence="1">
    <location>
        <begin position="276"/>
        <end position="300"/>
    </location>
</feature>
<dbReference type="PANTHER" id="PTHR43312:SF1">
    <property type="entry name" value="NADP-DEPENDENT OXIDOREDUCTASE DOMAIN-CONTAINING PROTEIN"/>
    <property type="match status" value="1"/>
</dbReference>
<feature type="compositionally biased region" description="Basic and acidic residues" evidence="1">
    <location>
        <begin position="280"/>
        <end position="292"/>
    </location>
</feature>
<feature type="domain" description="NADP-dependent oxidoreductase" evidence="2">
    <location>
        <begin position="16"/>
        <end position="216"/>
    </location>
</feature>
<dbReference type="AlphaFoldDB" id="A0ABD5QW62"/>
<dbReference type="RefSeq" id="WP_122104592.1">
    <property type="nucleotide sequence ID" value="NZ_JBHSKV010000024.1"/>
</dbReference>
<organism evidence="3 4">
    <name type="scientific">Halorubrum glutamatedens</name>
    <dbReference type="NCBI Taxonomy" id="2707018"/>
    <lineage>
        <taxon>Archaea</taxon>
        <taxon>Methanobacteriati</taxon>
        <taxon>Methanobacteriota</taxon>
        <taxon>Stenosarchaea group</taxon>
        <taxon>Halobacteria</taxon>
        <taxon>Halobacteriales</taxon>
        <taxon>Haloferacaceae</taxon>
        <taxon>Halorubrum</taxon>
    </lineage>
</organism>
<dbReference type="Gene3D" id="3.20.20.100">
    <property type="entry name" value="NADP-dependent oxidoreductase domain"/>
    <property type="match status" value="1"/>
</dbReference>
<gene>
    <name evidence="3" type="ORF">ACFPJA_16460</name>
</gene>
<name>A0ABD5QW62_9EURY</name>
<dbReference type="EMBL" id="JBHSKV010000024">
    <property type="protein sequence ID" value="MFC5136303.1"/>
    <property type="molecule type" value="Genomic_DNA"/>
</dbReference>
<keyword evidence="3" id="KW-0560">Oxidoreductase</keyword>
<sequence>METRPLGDTGHESSVLTYGTIALNYVEQERADAMVEEAVDAGVNHFDVAPTYGDAEVKLAPKLNEHRDEVFLGCKTQERTYYGAWGELHRSLDRLGVDEIDLYQFHAVTRYDELDAITGDYSPEMAQGDHDPGALRAFVEAKEEGLIDHIGLTSHGDPSLIRTAIKRIDELETVMFPFNYTLAAKDGPEYDYGSVLDLAEEEGLGTLCIKGFAKQPWPEDLPAEERPYDTWYEPYDTATELEECLRFALSHGMTSIPSAGDPELLPAILEAARNYEPMTEEERAELRERAGDNDSPVPAP</sequence>
<dbReference type="GO" id="GO:0016491">
    <property type="term" value="F:oxidoreductase activity"/>
    <property type="evidence" value="ECO:0007669"/>
    <property type="project" value="UniProtKB-KW"/>
</dbReference>
<evidence type="ECO:0000313" key="3">
    <source>
        <dbReference type="EMBL" id="MFC5136303.1"/>
    </source>
</evidence>
<dbReference type="Proteomes" id="UP001596145">
    <property type="component" value="Unassembled WGS sequence"/>
</dbReference>
<evidence type="ECO:0000259" key="2">
    <source>
        <dbReference type="Pfam" id="PF00248"/>
    </source>
</evidence>
<dbReference type="PANTHER" id="PTHR43312">
    <property type="entry name" value="D-THREO-ALDOSE 1-DEHYDROGENASE"/>
    <property type="match status" value="1"/>
</dbReference>
<evidence type="ECO:0000313" key="4">
    <source>
        <dbReference type="Proteomes" id="UP001596145"/>
    </source>
</evidence>
<dbReference type="SUPFAM" id="SSF51430">
    <property type="entry name" value="NAD(P)-linked oxidoreductase"/>
    <property type="match status" value="1"/>
</dbReference>
<dbReference type="Pfam" id="PF00248">
    <property type="entry name" value="Aldo_ket_red"/>
    <property type="match status" value="1"/>
</dbReference>
<dbReference type="InterPro" id="IPR036812">
    <property type="entry name" value="NAD(P)_OxRdtase_dom_sf"/>
</dbReference>
<dbReference type="CDD" id="cd19100">
    <property type="entry name" value="AKR_unchar"/>
    <property type="match status" value="1"/>
</dbReference>
<dbReference type="InterPro" id="IPR020471">
    <property type="entry name" value="AKR"/>
</dbReference>
<keyword evidence="4" id="KW-1185">Reference proteome</keyword>
<proteinExistence type="predicted"/>
<protein>
    <submittedName>
        <fullName evidence="3">Aldo/keto reductase</fullName>
        <ecNumber evidence="3">1.1.1.-</ecNumber>
    </submittedName>
</protein>
<dbReference type="InterPro" id="IPR053135">
    <property type="entry name" value="AKR2_Oxidoreductase"/>
</dbReference>
<reference evidence="3 4" key="1">
    <citation type="journal article" date="2019" name="Int. J. Syst. Evol. Microbiol.">
        <title>The Global Catalogue of Microorganisms (GCM) 10K type strain sequencing project: providing services to taxonomists for standard genome sequencing and annotation.</title>
        <authorList>
            <consortium name="The Broad Institute Genomics Platform"/>
            <consortium name="The Broad Institute Genome Sequencing Center for Infectious Disease"/>
            <person name="Wu L."/>
            <person name="Ma J."/>
        </authorList>
    </citation>
    <scope>NUCLEOTIDE SEQUENCE [LARGE SCALE GENOMIC DNA]</scope>
    <source>
        <strain evidence="3 4">CGMCC 1.16026</strain>
    </source>
</reference>
<evidence type="ECO:0000256" key="1">
    <source>
        <dbReference type="SAM" id="MobiDB-lite"/>
    </source>
</evidence>
<accession>A0ABD5QW62</accession>